<dbReference type="InterPro" id="IPR003848">
    <property type="entry name" value="DUF218"/>
</dbReference>
<keyword evidence="1" id="KW-0812">Transmembrane</keyword>
<dbReference type="CDD" id="cd06259">
    <property type="entry name" value="YdcF-like"/>
    <property type="match status" value="1"/>
</dbReference>
<accession>A0AAU8A414</accession>
<dbReference type="InterPro" id="IPR014729">
    <property type="entry name" value="Rossmann-like_a/b/a_fold"/>
</dbReference>
<name>A0AAU8A414_9BURK</name>
<organism evidence="3">
    <name type="scientific">Polynucleobacter sp. UK-FUSCHL-C3</name>
    <dbReference type="NCBI Taxonomy" id="2955208"/>
    <lineage>
        <taxon>Bacteria</taxon>
        <taxon>Pseudomonadati</taxon>
        <taxon>Pseudomonadota</taxon>
        <taxon>Betaproteobacteria</taxon>
        <taxon>Burkholderiales</taxon>
        <taxon>Burkholderiaceae</taxon>
        <taxon>Polynucleobacter</taxon>
    </lineage>
</organism>
<dbReference type="PANTHER" id="PTHR30336">
    <property type="entry name" value="INNER MEMBRANE PROTEIN, PROBABLE PERMEASE"/>
    <property type="match status" value="1"/>
</dbReference>
<feature type="transmembrane region" description="Helical" evidence="1">
    <location>
        <begin position="12"/>
        <end position="34"/>
    </location>
</feature>
<sequence>MEHLFFISSKIVQFLIEPLNLLFLISVLALFFLILRKPIATKLFLWLSVIGFILVGYAPIPESLARILENSIEKVDINKMPSEQIAGIIILGGAISGEDIAIDRGEVSMNSSAERVTKALELIRRYPGKPFIFSGFSNRVIPRGMSEAEAFKQLIQEQGLAQISKDTAYYENQSRNTYENAIFSKKIIQNLNDIHPLGANKSWLLITSASHMYRSAKIFQKQGIPIIPVPVDYQTAHTLQWREFDLTDGAFLWNILLKEYIGIVAYKLTGKI</sequence>
<keyword evidence="1" id="KW-0472">Membrane</keyword>
<dbReference type="EMBL" id="CP099959">
    <property type="protein sequence ID" value="XCC57936.1"/>
    <property type="molecule type" value="Genomic_DNA"/>
</dbReference>
<dbReference type="RefSeq" id="WP_353439065.1">
    <property type="nucleotide sequence ID" value="NZ_CP099959.1"/>
</dbReference>
<keyword evidence="1" id="KW-1133">Transmembrane helix</keyword>
<dbReference type="AlphaFoldDB" id="A0AAU8A414"/>
<proteinExistence type="predicted"/>
<dbReference type="GO" id="GO:0043164">
    <property type="term" value="P:Gram-negative-bacterium-type cell wall biogenesis"/>
    <property type="evidence" value="ECO:0007669"/>
    <property type="project" value="TreeGrafter"/>
</dbReference>
<reference evidence="3" key="1">
    <citation type="submission" date="2022-06" db="EMBL/GenBank/DDBJ databases">
        <title>New Polynucleobacter species.</title>
        <authorList>
            <person name="Hahn M.W."/>
        </authorList>
    </citation>
    <scope>NUCLEOTIDE SEQUENCE</scope>
    <source>
        <strain evidence="3">UK-FUSCHL-C3</strain>
    </source>
</reference>
<dbReference type="InterPro" id="IPR051599">
    <property type="entry name" value="Cell_Envelope_Assoc"/>
</dbReference>
<dbReference type="GO" id="GO:0000270">
    <property type="term" value="P:peptidoglycan metabolic process"/>
    <property type="evidence" value="ECO:0007669"/>
    <property type="project" value="TreeGrafter"/>
</dbReference>
<feature type="domain" description="DUF218" evidence="2">
    <location>
        <begin position="87"/>
        <end position="262"/>
    </location>
</feature>
<evidence type="ECO:0000256" key="1">
    <source>
        <dbReference type="SAM" id="Phobius"/>
    </source>
</evidence>
<dbReference type="GO" id="GO:0005886">
    <property type="term" value="C:plasma membrane"/>
    <property type="evidence" value="ECO:0007669"/>
    <property type="project" value="TreeGrafter"/>
</dbReference>
<dbReference type="Gene3D" id="3.40.50.620">
    <property type="entry name" value="HUPs"/>
    <property type="match status" value="1"/>
</dbReference>
<evidence type="ECO:0000313" key="3">
    <source>
        <dbReference type="EMBL" id="XCC57936.1"/>
    </source>
</evidence>
<dbReference type="PANTHER" id="PTHR30336:SF4">
    <property type="entry name" value="ENVELOPE BIOGENESIS FACTOR ELYC"/>
    <property type="match status" value="1"/>
</dbReference>
<feature type="transmembrane region" description="Helical" evidence="1">
    <location>
        <begin position="43"/>
        <end position="60"/>
    </location>
</feature>
<dbReference type="Pfam" id="PF02698">
    <property type="entry name" value="DUF218"/>
    <property type="match status" value="1"/>
</dbReference>
<evidence type="ECO:0000259" key="2">
    <source>
        <dbReference type="Pfam" id="PF02698"/>
    </source>
</evidence>
<gene>
    <name evidence="3" type="ORF">NKE59_01215</name>
</gene>
<protein>
    <submittedName>
        <fullName evidence="3">YdcF family protein</fullName>
    </submittedName>
</protein>